<evidence type="ECO:0000313" key="3">
    <source>
        <dbReference type="EMBL" id="MCC2211027.1"/>
    </source>
</evidence>
<dbReference type="GO" id="GO:0016740">
    <property type="term" value="F:transferase activity"/>
    <property type="evidence" value="ECO:0007669"/>
    <property type="project" value="UniProtKB-KW"/>
</dbReference>
<reference evidence="3 4" key="1">
    <citation type="submission" date="2021-10" db="EMBL/GenBank/DDBJ databases">
        <title>Anaerobic single-cell dispensing facilitates the cultivation of human gut bacteria.</title>
        <authorList>
            <person name="Afrizal A."/>
        </authorList>
    </citation>
    <scope>NUCLEOTIDE SEQUENCE [LARGE SCALE GENOMIC DNA]</scope>
    <source>
        <strain evidence="3 4">CLA-AA-H232</strain>
    </source>
</reference>
<evidence type="ECO:0000256" key="1">
    <source>
        <dbReference type="ARBA" id="ARBA00022679"/>
    </source>
</evidence>
<dbReference type="PIRSF" id="PIRSF004976">
    <property type="entry name" value="ATPase_YdaO"/>
    <property type="match status" value="1"/>
</dbReference>
<dbReference type="PANTHER" id="PTHR43686">
    <property type="entry name" value="SULFURTRANSFERASE-RELATED"/>
    <property type="match status" value="1"/>
</dbReference>
<dbReference type="PANTHER" id="PTHR43686:SF1">
    <property type="entry name" value="AMINOTRAN_5 DOMAIN-CONTAINING PROTEIN"/>
    <property type="match status" value="1"/>
</dbReference>
<dbReference type="Proteomes" id="UP001198242">
    <property type="component" value="Unassembled WGS sequence"/>
</dbReference>
<evidence type="ECO:0000259" key="2">
    <source>
        <dbReference type="Pfam" id="PF01171"/>
    </source>
</evidence>
<dbReference type="SUPFAM" id="SSF52402">
    <property type="entry name" value="Adenine nucleotide alpha hydrolases-like"/>
    <property type="match status" value="1"/>
</dbReference>
<dbReference type="Gene3D" id="3.40.50.620">
    <property type="entry name" value="HUPs"/>
    <property type="match status" value="1"/>
</dbReference>
<accession>A0AAE3JA01</accession>
<feature type="domain" description="tRNA(Ile)-lysidine/2-thiocytidine synthase N-terminal" evidence="2">
    <location>
        <begin position="23"/>
        <end position="192"/>
    </location>
</feature>
<organism evidence="3 4">
    <name type="scientific">Hominilimicola fabiformis</name>
    <dbReference type="NCBI Taxonomy" id="2885356"/>
    <lineage>
        <taxon>Bacteria</taxon>
        <taxon>Bacillati</taxon>
        <taxon>Bacillota</taxon>
        <taxon>Clostridia</taxon>
        <taxon>Eubacteriales</taxon>
        <taxon>Oscillospiraceae</taxon>
        <taxon>Hominilimicola</taxon>
    </lineage>
</organism>
<gene>
    <name evidence="3" type="ORF">LKE05_09530</name>
</gene>
<comment type="caution">
    <text evidence="3">The sequence shown here is derived from an EMBL/GenBank/DDBJ whole genome shotgun (WGS) entry which is preliminary data.</text>
</comment>
<evidence type="ECO:0000313" key="4">
    <source>
        <dbReference type="Proteomes" id="UP001198242"/>
    </source>
</evidence>
<dbReference type="CDD" id="cd24138">
    <property type="entry name" value="TtcA-like"/>
    <property type="match status" value="1"/>
</dbReference>
<proteinExistence type="predicted"/>
<dbReference type="RefSeq" id="WP_022230348.1">
    <property type="nucleotide sequence ID" value="NZ_JAJEQM010000013.1"/>
</dbReference>
<name>A0AAE3JA01_9FIRM</name>
<dbReference type="InterPro" id="IPR014729">
    <property type="entry name" value="Rossmann-like_a/b/a_fold"/>
</dbReference>
<dbReference type="AlphaFoldDB" id="A0AAE3JA01"/>
<sequence>MKKVVSLTRRAIEQYNMIEDGDKIAVGVSGGKDSLVLLNVLAELSRYYPKKFTVMGLTLDMGYDADYSKVQKMCDDLGVEYKVKKTNIKEIIFDIRKESNPCSLCAKMRRGALNDMAIENGCNKVALGHHNDDVLETFFLSLMHEGRIHCFSPVTYLDRTDMYQIRPMIYVRERDIRGVVKNYDIPVVHNPCPADGYTQRQYMKDLIKRLEKEMYPGLRKRLFRAIQDSAIDGWSDYTK</sequence>
<keyword evidence="4" id="KW-1185">Reference proteome</keyword>
<dbReference type="EMBL" id="JAJEQM010000013">
    <property type="protein sequence ID" value="MCC2211027.1"/>
    <property type="molecule type" value="Genomic_DNA"/>
</dbReference>
<dbReference type="InterPro" id="IPR035107">
    <property type="entry name" value="tRNA_thiolation_TtcA_Ctu1"/>
</dbReference>
<keyword evidence="1" id="KW-0808">Transferase</keyword>
<dbReference type="InterPro" id="IPR011063">
    <property type="entry name" value="TilS/TtcA_N"/>
</dbReference>
<dbReference type="GO" id="GO:0008033">
    <property type="term" value="P:tRNA processing"/>
    <property type="evidence" value="ECO:0007669"/>
    <property type="project" value="InterPro"/>
</dbReference>
<dbReference type="Pfam" id="PF01171">
    <property type="entry name" value="ATP_bind_3"/>
    <property type="match status" value="1"/>
</dbReference>
<protein>
    <submittedName>
        <fullName evidence="3">tRNA 2-thiocytidine biosynthesis protein TtcA</fullName>
    </submittedName>
</protein>